<sequence>MSVDIQKLAKVLALMSSPQDGEALAAARLAHTLVQKSGLSWEQLLTVPDGMVGPLQTIYGRDGVPLIPPIGSTWRQSIDWLCARRAGRSLPEEHMLDRLSAEARRQPDVIPVSARQARIILDIYRTLSNQGGAA</sequence>
<name>A0A6J5MHL6_9CAUD</name>
<evidence type="ECO:0000313" key="2">
    <source>
        <dbReference type="EMBL" id="CAB4189713.1"/>
    </source>
</evidence>
<protein>
    <recommendedName>
        <fullName evidence="3">DUF2786 domain-containing protein</fullName>
    </recommendedName>
</protein>
<reference evidence="1" key="1">
    <citation type="submission" date="2020-04" db="EMBL/GenBank/DDBJ databases">
        <authorList>
            <person name="Chiriac C."/>
            <person name="Salcher M."/>
            <person name="Ghai R."/>
            <person name="Kavagutti S V."/>
        </authorList>
    </citation>
    <scope>NUCLEOTIDE SEQUENCE</scope>
</reference>
<dbReference type="EMBL" id="LR797153">
    <property type="protein sequence ID" value="CAB4189713.1"/>
    <property type="molecule type" value="Genomic_DNA"/>
</dbReference>
<accession>A0A6J5MHL6</accession>
<proteinExistence type="predicted"/>
<organism evidence="1">
    <name type="scientific">uncultured Caudovirales phage</name>
    <dbReference type="NCBI Taxonomy" id="2100421"/>
    <lineage>
        <taxon>Viruses</taxon>
        <taxon>Duplodnaviria</taxon>
        <taxon>Heunggongvirae</taxon>
        <taxon>Uroviricota</taxon>
        <taxon>Caudoviricetes</taxon>
        <taxon>Peduoviridae</taxon>
        <taxon>Maltschvirus</taxon>
        <taxon>Maltschvirus maltsch</taxon>
    </lineage>
</organism>
<gene>
    <name evidence="2" type="ORF">UFOVP1200_13</name>
    <name evidence="1" type="ORF">UFOVP469_40</name>
</gene>
<dbReference type="EMBL" id="LR796428">
    <property type="protein sequence ID" value="CAB4144620.1"/>
    <property type="molecule type" value="Genomic_DNA"/>
</dbReference>
<evidence type="ECO:0000313" key="1">
    <source>
        <dbReference type="EMBL" id="CAB4144620.1"/>
    </source>
</evidence>
<evidence type="ECO:0008006" key="3">
    <source>
        <dbReference type="Google" id="ProtNLM"/>
    </source>
</evidence>